<evidence type="ECO:0000256" key="9">
    <source>
        <dbReference type="ARBA" id="ARBA00023274"/>
    </source>
</evidence>
<dbReference type="OrthoDB" id="4825at2759"/>
<accession>A0A9D4VEN2</accession>
<dbReference type="PANTHER" id="PTHR33398:SF1">
    <property type="entry name" value="SMALL RIBOSOMAL SUBUNIT PROTEIN BS20C"/>
    <property type="match status" value="1"/>
</dbReference>
<evidence type="ECO:0000256" key="3">
    <source>
        <dbReference type="ARBA" id="ARBA00022528"/>
    </source>
</evidence>
<dbReference type="GO" id="GO:0006412">
    <property type="term" value="P:translation"/>
    <property type="evidence" value="ECO:0007669"/>
    <property type="project" value="InterPro"/>
</dbReference>
<evidence type="ECO:0000256" key="11">
    <source>
        <dbReference type="ARBA" id="ARBA00078122"/>
    </source>
</evidence>
<comment type="subcellular location">
    <subcellularLocation>
        <location evidence="1">Plastid</location>
        <location evidence="1">Chloroplast</location>
    </subcellularLocation>
</comment>
<dbReference type="Proteomes" id="UP000886520">
    <property type="component" value="Chromosome 1"/>
</dbReference>
<dbReference type="HAMAP" id="MF_00500">
    <property type="entry name" value="Ribosomal_bS20"/>
    <property type="match status" value="1"/>
</dbReference>
<evidence type="ECO:0000256" key="10">
    <source>
        <dbReference type="ARBA" id="ARBA00074494"/>
    </source>
</evidence>
<evidence type="ECO:0000256" key="2">
    <source>
        <dbReference type="ARBA" id="ARBA00007634"/>
    </source>
</evidence>
<evidence type="ECO:0000256" key="5">
    <source>
        <dbReference type="ARBA" id="ARBA00022730"/>
    </source>
</evidence>
<keyword evidence="9" id="KW-0687">Ribonucleoprotein</keyword>
<evidence type="ECO:0000256" key="6">
    <source>
        <dbReference type="ARBA" id="ARBA00022884"/>
    </source>
</evidence>
<evidence type="ECO:0000256" key="1">
    <source>
        <dbReference type="ARBA" id="ARBA00004229"/>
    </source>
</evidence>
<organism evidence="12 13">
    <name type="scientific">Adiantum capillus-veneris</name>
    <name type="common">Maidenhair fern</name>
    <dbReference type="NCBI Taxonomy" id="13818"/>
    <lineage>
        <taxon>Eukaryota</taxon>
        <taxon>Viridiplantae</taxon>
        <taxon>Streptophyta</taxon>
        <taxon>Embryophyta</taxon>
        <taxon>Tracheophyta</taxon>
        <taxon>Polypodiopsida</taxon>
        <taxon>Polypodiidae</taxon>
        <taxon>Polypodiales</taxon>
        <taxon>Pteridineae</taxon>
        <taxon>Pteridaceae</taxon>
        <taxon>Vittarioideae</taxon>
        <taxon>Adiantum</taxon>
    </lineage>
</organism>
<evidence type="ECO:0000256" key="8">
    <source>
        <dbReference type="ARBA" id="ARBA00022980"/>
    </source>
</evidence>
<protein>
    <recommendedName>
        <fullName evidence="10">Small ribosomal subunit protein bS20c</fullName>
    </recommendedName>
    <alternativeName>
        <fullName evidence="11">30S ribosomal protein S20, chloroplastic</fullName>
    </alternativeName>
</protein>
<keyword evidence="4" id="KW-0934">Plastid</keyword>
<keyword evidence="7" id="KW-0809">Transit peptide</keyword>
<dbReference type="Gene3D" id="1.20.58.110">
    <property type="entry name" value="Ribosomal protein S20"/>
    <property type="match status" value="1"/>
</dbReference>
<dbReference type="GO" id="GO:0070181">
    <property type="term" value="F:small ribosomal subunit rRNA binding"/>
    <property type="evidence" value="ECO:0007669"/>
    <property type="project" value="TreeGrafter"/>
</dbReference>
<proteinExistence type="inferred from homology"/>
<dbReference type="SUPFAM" id="SSF46992">
    <property type="entry name" value="Ribosomal protein S20"/>
    <property type="match status" value="1"/>
</dbReference>
<keyword evidence="13" id="KW-1185">Reference proteome</keyword>
<comment type="similarity">
    <text evidence="2">Belongs to the bacterial ribosomal protein bS20 family.</text>
</comment>
<evidence type="ECO:0000313" key="13">
    <source>
        <dbReference type="Proteomes" id="UP000886520"/>
    </source>
</evidence>
<dbReference type="NCBIfam" id="TIGR00029">
    <property type="entry name" value="S20"/>
    <property type="match status" value="1"/>
</dbReference>
<dbReference type="InterPro" id="IPR002583">
    <property type="entry name" value="Ribosomal_bS20"/>
</dbReference>
<dbReference type="EMBL" id="JABFUD020000001">
    <property type="protein sequence ID" value="KAI5084679.1"/>
    <property type="molecule type" value="Genomic_DNA"/>
</dbReference>
<evidence type="ECO:0000256" key="7">
    <source>
        <dbReference type="ARBA" id="ARBA00022946"/>
    </source>
</evidence>
<evidence type="ECO:0000313" key="12">
    <source>
        <dbReference type="EMBL" id="KAI5084679.1"/>
    </source>
</evidence>
<keyword evidence="6" id="KW-0694">RNA-binding</keyword>
<reference evidence="12" key="1">
    <citation type="submission" date="2021-01" db="EMBL/GenBank/DDBJ databases">
        <title>Adiantum capillus-veneris genome.</title>
        <authorList>
            <person name="Fang Y."/>
            <person name="Liao Q."/>
        </authorList>
    </citation>
    <scope>NUCLEOTIDE SEQUENCE</scope>
    <source>
        <strain evidence="12">H3</strain>
        <tissue evidence="12">Leaf</tissue>
    </source>
</reference>
<evidence type="ECO:0000256" key="4">
    <source>
        <dbReference type="ARBA" id="ARBA00022640"/>
    </source>
</evidence>
<dbReference type="FunFam" id="1.20.58.110:FF:000003">
    <property type="entry name" value="30S ribosomal protein S20, chloroplastic"/>
    <property type="match status" value="1"/>
</dbReference>
<dbReference type="InterPro" id="IPR036510">
    <property type="entry name" value="Ribosomal_bS20_sf"/>
</dbReference>
<dbReference type="GO" id="GO:0003735">
    <property type="term" value="F:structural constituent of ribosome"/>
    <property type="evidence" value="ECO:0007669"/>
    <property type="project" value="InterPro"/>
</dbReference>
<dbReference type="AlphaFoldDB" id="A0A9D4VEN2"/>
<keyword evidence="5" id="KW-0699">rRNA-binding</keyword>
<dbReference type="GO" id="GO:0009507">
    <property type="term" value="C:chloroplast"/>
    <property type="evidence" value="ECO:0007669"/>
    <property type="project" value="UniProtKB-SubCell"/>
</dbReference>
<gene>
    <name evidence="12" type="ORF">GOP47_0000848</name>
</gene>
<keyword evidence="8" id="KW-0689">Ribosomal protein</keyword>
<dbReference type="GO" id="GO:0015935">
    <property type="term" value="C:small ribosomal subunit"/>
    <property type="evidence" value="ECO:0007669"/>
    <property type="project" value="TreeGrafter"/>
</dbReference>
<keyword evidence="3" id="KW-0150">Chloroplast</keyword>
<dbReference type="PANTHER" id="PTHR33398">
    <property type="entry name" value="30S RIBOSOMAL PROTEIN S20"/>
    <property type="match status" value="1"/>
</dbReference>
<dbReference type="Pfam" id="PF01649">
    <property type="entry name" value="Ribosomal_S20p"/>
    <property type="match status" value="1"/>
</dbReference>
<sequence length="187" mass="20253">MAVATLPFSRLSLLHSSTSSSASISPPKSGNLRLASSHSFAITPLAHVAFRGFSISNVRRRSSIIVAAAAPTQKTKADSAVKRARQAEKRRVRNKARKSEIRTRMKKVFVAIEGLKKDASASEEMLSPIETLIGEAFSTIDKAVKIGTLHRNTGARRKSRLSRAKKVLEVEQGWYTPTPATATATAV</sequence>
<comment type="caution">
    <text evidence="12">The sequence shown here is derived from an EMBL/GenBank/DDBJ whole genome shotgun (WGS) entry which is preliminary data.</text>
</comment>
<name>A0A9D4VEN2_ADICA</name>